<feature type="transmembrane region" description="Helical" evidence="6">
    <location>
        <begin position="132"/>
        <end position="152"/>
    </location>
</feature>
<dbReference type="PANTHER" id="PTHR33048:SF47">
    <property type="entry name" value="INTEGRAL MEMBRANE PROTEIN-RELATED"/>
    <property type="match status" value="1"/>
</dbReference>
<evidence type="ECO:0000256" key="2">
    <source>
        <dbReference type="ARBA" id="ARBA00022692"/>
    </source>
</evidence>
<dbReference type="PANTHER" id="PTHR33048">
    <property type="entry name" value="PTH11-LIKE INTEGRAL MEMBRANE PROTEIN (AFU_ORTHOLOGUE AFUA_5G11245)"/>
    <property type="match status" value="1"/>
</dbReference>
<evidence type="ECO:0000256" key="1">
    <source>
        <dbReference type="ARBA" id="ARBA00004141"/>
    </source>
</evidence>
<organism evidence="8 9">
    <name type="scientific">Aspergillus vadensis (strain CBS 113365 / IMI 142717 / IBT 24658)</name>
    <dbReference type="NCBI Taxonomy" id="1448311"/>
    <lineage>
        <taxon>Eukaryota</taxon>
        <taxon>Fungi</taxon>
        <taxon>Dikarya</taxon>
        <taxon>Ascomycota</taxon>
        <taxon>Pezizomycotina</taxon>
        <taxon>Eurotiomycetes</taxon>
        <taxon>Eurotiomycetidae</taxon>
        <taxon>Eurotiales</taxon>
        <taxon>Aspergillaceae</taxon>
        <taxon>Aspergillus</taxon>
        <taxon>Aspergillus subgen. Circumdati</taxon>
    </lineage>
</organism>
<dbReference type="Proteomes" id="UP000248405">
    <property type="component" value="Unassembled WGS sequence"/>
</dbReference>
<feature type="transmembrane region" description="Helical" evidence="6">
    <location>
        <begin position="93"/>
        <end position="120"/>
    </location>
</feature>
<evidence type="ECO:0000313" key="8">
    <source>
        <dbReference type="EMBL" id="PYH73175.1"/>
    </source>
</evidence>
<evidence type="ECO:0000259" key="7">
    <source>
        <dbReference type="Pfam" id="PF20684"/>
    </source>
</evidence>
<dbReference type="Pfam" id="PF20684">
    <property type="entry name" value="Fung_rhodopsin"/>
    <property type="match status" value="1"/>
</dbReference>
<evidence type="ECO:0000256" key="4">
    <source>
        <dbReference type="ARBA" id="ARBA00023136"/>
    </source>
</evidence>
<feature type="transmembrane region" description="Helical" evidence="6">
    <location>
        <begin position="51"/>
        <end position="73"/>
    </location>
</feature>
<dbReference type="RefSeq" id="XP_025566969.1">
    <property type="nucleotide sequence ID" value="XM_025709390.1"/>
</dbReference>
<keyword evidence="9" id="KW-1185">Reference proteome</keyword>
<comment type="similarity">
    <text evidence="5">Belongs to the SAT4 family.</text>
</comment>
<gene>
    <name evidence="8" type="ORF">BO88DRAFT_432919</name>
</gene>
<dbReference type="OrthoDB" id="5417844at2759"/>
<dbReference type="GO" id="GO:0016020">
    <property type="term" value="C:membrane"/>
    <property type="evidence" value="ECO:0007669"/>
    <property type="project" value="UniProtKB-SubCell"/>
</dbReference>
<comment type="subcellular location">
    <subcellularLocation>
        <location evidence="1">Membrane</location>
        <topology evidence="1">Multi-pass membrane protein</topology>
    </subcellularLocation>
</comment>
<dbReference type="EMBL" id="KZ821616">
    <property type="protein sequence ID" value="PYH73175.1"/>
    <property type="molecule type" value="Genomic_DNA"/>
</dbReference>
<protein>
    <recommendedName>
        <fullName evidence="7">Rhodopsin domain-containing protein</fullName>
    </recommendedName>
</protein>
<evidence type="ECO:0000256" key="6">
    <source>
        <dbReference type="SAM" id="Phobius"/>
    </source>
</evidence>
<dbReference type="GeneID" id="37213982"/>
<keyword evidence="4 6" id="KW-0472">Membrane</keyword>
<feature type="transmembrane region" description="Helical" evidence="6">
    <location>
        <begin position="20"/>
        <end position="39"/>
    </location>
</feature>
<dbReference type="InterPro" id="IPR052337">
    <property type="entry name" value="SAT4-like"/>
</dbReference>
<dbReference type="InterPro" id="IPR049326">
    <property type="entry name" value="Rhodopsin_dom_fungi"/>
</dbReference>
<reference evidence="8" key="1">
    <citation type="submission" date="2016-12" db="EMBL/GenBank/DDBJ databases">
        <title>The genomes of Aspergillus section Nigri reveals drivers in fungal speciation.</title>
        <authorList>
            <consortium name="DOE Joint Genome Institute"/>
            <person name="Vesth T.C."/>
            <person name="Nybo J."/>
            <person name="Theobald S."/>
            <person name="Brandl J."/>
            <person name="Frisvad J.C."/>
            <person name="Nielsen K.F."/>
            <person name="Lyhne E.K."/>
            <person name="Kogle M.E."/>
            <person name="Kuo A."/>
            <person name="Riley R."/>
            <person name="Clum A."/>
            <person name="Nolan M."/>
            <person name="Lipzen A."/>
            <person name="Salamov A."/>
            <person name="Henrissat B."/>
            <person name="Wiebenga A."/>
            <person name="De Vries R.P."/>
            <person name="Grigoriev I.V."/>
            <person name="Mortensen U.H."/>
            <person name="Andersen M.R."/>
            <person name="Baker S.E."/>
        </authorList>
    </citation>
    <scope>NUCLEOTIDE SEQUENCE [LARGE SCALE GENOMIC DNA]</scope>
    <source>
        <strain evidence="8">CBS 113365</strain>
    </source>
</reference>
<feature type="transmembrane region" description="Helical" evidence="6">
    <location>
        <begin position="210"/>
        <end position="232"/>
    </location>
</feature>
<dbReference type="AlphaFoldDB" id="A0A319BKD9"/>
<sequence length="358" mass="39484">MDLTPPAGLDLTESKRPELYGAYSVTYALALLAFGLRIVSRTLISKAGLWWDDYLVCIAMLTATANYATMIDWVNHGVGQHIYLYGLPGLHHFLLNLFIVEILYTLSICFTKYSILMFYWRIFGMSNIRYPIYLIAFVVTGWGLGVILTTIFQCLPVHGFWDKTIPSHCGVNVNNFFIGNAVPNILTDWALLTLPLPYVWKLQRSASQKLALTGVFIMGGFICIISIVRLVIMLNAYKVPSLDETWVFVGPSKWTAVETNIGIVSACLPSLRPVITLIKKTASSTNGASRDESLQESYKRYGTLHSSGKRGKRLGEDETALTLTAISVQTTLDVESSYSAVARGRGSGIMVNASGAPS</sequence>
<name>A0A319BKD9_ASPVC</name>
<feature type="domain" description="Rhodopsin" evidence="7">
    <location>
        <begin position="36"/>
        <end position="275"/>
    </location>
</feature>
<evidence type="ECO:0000313" key="9">
    <source>
        <dbReference type="Proteomes" id="UP000248405"/>
    </source>
</evidence>
<proteinExistence type="inferred from homology"/>
<evidence type="ECO:0000256" key="5">
    <source>
        <dbReference type="ARBA" id="ARBA00038359"/>
    </source>
</evidence>
<keyword evidence="3 6" id="KW-1133">Transmembrane helix</keyword>
<accession>A0A319BKD9</accession>
<evidence type="ECO:0000256" key="3">
    <source>
        <dbReference type="ARBA" id="ARBA00022989"/>
    </source>
</evidence>
<keyword evidence="2 6" id="KW-0812">Transmembrane</keyword>